<proteinExistence type="predicted"/>
<reference evidence="3 4" key="1">
    <citation type="submission" date="2020-08" db="EMBL/GenBank/DDBJ databases">
        <title>Genome sequencing of Purple Non-Sulfur Bacteria from various extreme environments.</title>
        <authorList>
            <person name="Mayer M."/>
        </authorList>
    </citation>
    <scope>NUCLEOTIDE SEQUENCE [LARGE SCALE GENOMIC DNA]</scope>
    <source>
        <strain evidence="3 4">JA131</strain>
    </source>
</reference>
<gene>
    <name evidence="3" type="ORF">GGD89_002327</name>
</gene>
<comment type="caution">
    <text evidence="3">The sequence shown here is derived from an EMBL/GenBank/DDBJ whole genome shotgun (WGS) entry which is preliminary data.</text>
</comment>
<keyword evidence="1" id="KW-1133">Transmembrane helix</keyword>
<sequence>MKGPLWWLLVWVVAISLVMSGLYMTLGPWLRHGGAQRRVARALRRAGLPALNDVVLPGARGVLCQVDHVVRLPTGFVVLEAVMRGGRLVGGPRGNTWRQDLGLERYHFGNPLKRLDESMEAVRRALPDKGEDGTRTPALTGQVVVPRNTRFPRGRPDGVSPLDEFMDELRAAARTAPPPNTRVTEAWEALRVASLAAPGGVWGFLRRTLRQVMADERGRGGLMALVVGGFLTLVMLSQS</sequence>
<keyword evidence="4" id="KW-1185">Reference proteome</keyword>
<evidence type="ECO:0000313" key="4">
    <source>
        <dbReference type="Proteomes" id="UP000554286"/>
    </source>
</evidence>
<organism evidence="3 4">
    <name type="scientific">Roseospira visakhapatnamensis</name>
    <dbReference type="NCBI Taxonomy" id="390880"/>
    <lineage>
        <taxon>Bacteria</taxon>
        <taxon>Pseudomonadati</taxon>
        <taxon>Pseudomonadota</taxon>
        <taxon>Alphaproteobacteria</taxon>
        <taxon>Rhodospirillales</taxon>
        <taxon>Rhodospirillaceae</taxon>
        <taxon>Roseospira</taxon>
    </lineage>
</organism>
<dbReference type="AlphaFoldDB" id="A0A7W6RDR6"/>
<dbReference type="InterPro" id="IPR011528">
    <property type="entry name" value="NERD"/>
</dbReference>
<dbReference type="PROSITE" id="PS50965">
    <property type="entry name" value="NERD"/>
    <property type="match status" value="1"/>
</dbReference>
<evidence type="ECO:0000256" key="1">
    <source>
        <dbReference type="SAM" id="Phobius"/>
    </source>
</evidence>
<feature type="domain" description="NERD" evidence="2">
    <location>
        <begin position="31"/>
        <end position="145"/>
    </location>
</feature>
<keyword evidence="1" id="KW-0472">Membrane</keyword>
<dbReference type="Proteomes" id="UP000554286">
    <property type="component" value="Unassembled WGS sequence"/>
</dbReference>
<feature type="transmembrane region" description="Helical" evidence="1">
    <location>
        <begin position="6"/>
        <end position="30"/>
    </location>
</feature>
<accession>A0A7W6RDR6</accession>
<dbReference type="RefSeq" id="WP_184045365.1">
    <property type="nucleotide sequence ID" value="NZ_JACIGK010000016.1"/>
</dbReference>
<protein>
    <recommendedName>
        <fullName evidence="2">NERD domain-containing protein</fullName>
    </recommendedName>
</protein>
<feature type="transmembrane region" description="Helical" evidence="1">
    <location>
        <begin position="220"/>
        <end position="237"/>
    </location>
</feature>
<keyword evidence="1" id="KW-0812">Transmembrane</keyword>
<dbReference type="Pfam" id="PF08378">
    <property type="entry name" value="NERD"/>
    <property type="match status" value="1"/>
</dbReference>
<dbReference type="EMBL" id="JACIGK010000016">
    <property type="protein sequence ID" value="MBB4266694.1"/>
    <property type="molecule type" value="Genomic_DNA"/>
</dbReference>
<name>A0A7W6RDR6_9PROT</name>
<evidence type="ECO:0000259" key="2">
    <source>
        <dbReference type="PROSITE" id="PS50965"/>
    </source>
</evidence>
<evidence type="ECO:0000313" key="3">
    <source>
        <dbReference type="EMBL" id="MBB4266694.1"/>
    </source>
</evidence>